<keyword evidence="4" id="KW-1133">Transmembrane helix</keyword>
<dbReference type="InterPro" id="IPR040265">
    <property type="entry name" value="CHUP1/IPGA1-like"/>
</dbReference>
<dbReference type="PANTHER" id="PTHR31342:SF18">
    <property type="entry name" value="OS01G0651932 PROTEIN"/>
    <property type="match status" value="1"/>
</dbReference>
<accession>A0A8J5GYN2</accession>
<gene>
    <name evidence="5" type="ORF">ZIOFF_033126</name>
</gene>
<dbReference type="GO" id="GO:0055028">
    <property type="term" value="C:cortical microtubule"/>
    <property type="evidence" value="ECO:0007669"/>
    <property type="project" value="TreeGrafter"/>
</dbReference>
<feature type="compositionally biased region" description="Pro residues" evidence="3">
    <location>
        <begin position="342"/>
        <end position="352"/>
    </location>
</feature>
<keyword evidence="1 2" id="KW-0175">Coiled coil</keyword>
<feature type="transmembrane region" description="Helical" evidence="4">
    <location>
        <begin position="486"/>
        <end position="508"/>
    </location>
</feature>
<keyword evidence="4" id="KW-0812">Transmembrane</keyword>
<feature type="compositionally biased region" description="Pro residues" evidence="3">
    <location>
        <begin position="324"/>
        <end position="335"/>
    </location>
</feature>
<comment type="caution">
    <text evidence="5">The sequence shown here is derived from an EMBL/GenBank/DDBJ whole genome shotgun (WGS) entry which is preliminary data.</text>
</comment>
<dbReference type="GO" id="GO:0072699">
    <property type="term" value="P:protein localization to cortical microtubule cytoskeleton"/>
    <property type="evidence" value="ECO:0007669"/>
    <property type="project" value="TreeGrafter"/>
</dbReference>
<feature type="coiled-coil region" evidence="2">
    <location>
        <begin position="84"/>
        <end position="187"/>
    </location>
</feature>
<feature type="region of interest" description="Disordered" evidence="3">
    <location>
        <begin position="233"/>
        <end position="362"/>
    </location>
</feature>
<evidence type="ECO:0000313" key="5">
    <source>
        <dbReference type="EMBL" id="KAG6507774.1"/>
    </source>
</evidence>
<evidence type="ECO:0000256" key="2">
    <source>
        <dbReference type="SAM" id="Coils"/>
    </source>
</evidence>
<evidence type="ECO:0000313" key="6">
    <source>
        <dbReference type="Proteomes" id="UP000734854"/>
    </source>
</evidence>
<evidence type="ECO:0000256" key="4">
    <source>
        <dbReference type="SAM" id="Phobius"/>
    </source>
</evidence>
<dbReference type="PANTHER" id="PTHR31342">
    <property type="entry name" value="PROTEIN CHUP1, CHLOROPLASTIC"/>
    <property type="match status" value="1"/>
</dbReference>
<dbReference type="AlphaFoldDB" id="A0A8J5GYN2"/>
<evidence type="ECO:0008006" key="7">
    <source>
        <dbReference type="Google" id="ProtNLM"/>
    </source>
</evidence>
<feature type="compositionally biased region" description="Basic and acidic residues" evidence="3">
    <location>
        <begin position="251"/>
        <end position="273"/>
    </location>
</feature>
<evidence type="ECO:0000256" key="1">
    <source>
        <dbReference type="ARBA" id="ARBA00023054"/>
    </source>
</evidence>
<protein>
    <recommendedName>
        <fullName evidence="7">Protein CHUP1, chloroplastic</fullName>
    </recommendedName>
</protein>
<evidence type="ECO:0000256" key="3">
    <source>
        <dbReference type="SAM" id="MobiDB-lite"/>
    </source>
</evidence>
<feature type="compositionally biased region" description="Low complexity" evidence="3">
    <location>
        <begin position="293"/>
        <end position="323"/>
    </location>
</feature>
<keyword evidence="6" id="KW-1185">Reference proteome</keyword>
<sequence length="714" mass="79607">MVAGKVKAAMGFQRSPAAAPKAESARWTSSASVPHKSSPGSAGQRAPPTPLPSSNPKTAAAFARSFGVYFPRASAQVQPRPPDVAELLRVVEELQETESRLRAQLMEQKILRETVAVVPSLEKEIAQKDDELARAGELIRRLEVEKRALRDEVEGLSSMIRSGEEEGRRREKMIADLEATLEELRKKTVLEHGIRESRPVVEGEEDGCSSAQRLQGLIDASVRSNLLKNLRKGPKSADIAGHDQGAQKSASGDETKAEEVHQEQRCCEKEEVSNLRLPRVPKPPPTRTITCNSSISSPALSSCSSSETTQIISTSKAPKLAALPPIPPPTPPAGPSPHTGVRPPPPPPPPPKRGSRSAAASVRRVPEVVEFYHSLMRRDSKKESSGGGQEVVSIVAASNPRDMIGEIENRSSHLLAVSPFLVLFRRLLCLHLRSIKVANFPINLQIKTDVETQGDFIKLLIKEVEHAVFANIEDVVAFVKWLDDELSFLVFFFFYYFFFFFIDLYYLIKSVYPNARYQQVDERAVLKHFNWPEHKVDAMREAAFGYCDLKKLESEASSFQDDPRQLCAPSSLKKMKALLEKLEQGVYNLSRLQENATHRYKRFGVPCEWMQENGCVSQIKLASVKLAMKYMKRVSTELQVIAGSLEEEELMLQGVRFAFRVHQFAGGFDAETMRAFQELKDKARVLLLQSQSQNQQKLYAGLQIGKFAAKQPIL</sequence>
<feature type="region of interest" description="Disordered" evidence="3">
    <location>
        <begin position="1"/>
        <end position="57"/>
    </location>
</feature>
<reference evidence="5 6" key="1">
    <citation type="submission" date="2020-08" db="EMBL/GenBank/DDBJ databases">
        <title>Plant Genome Project.</title>
        <authorList>
            <person name="Zhang R.-G."/>
        </authorList>
    </citation>
    <scope>NUCLEOTIDE SEQUENCE [LARGE SCALE GENOMIC DNA]</scope>
    <source>
        <tissue evidence="5">Rhizome</tissue>
    </source>
</reference>
<keyword evidence="4" id="KW-0472">Membrane</keyword>
<dbReference type="EMBL" id="JACMSC010000009">
    <property type="protein sequence ID" value="KAG6507774.1"/>
    <property type="molecule type" value="Genomic_DNA"/>
</dbReference>
<proteinExistence type="predicted"/>
<name>A0A8J5GYN2_ZINOF</name>
<dbReference type="Proteomes" id="UP000734854">
    <property type="component" value="Unassembled WGS sequence"/>
</dbReference>
<organism evidence="5 6">
    <name type="scientific">Zingiber officinale</name>
    <name type="common">Ginger</name>
    <name type="synonym">Amomum zingiber</name>
    <dbReference type="NCBI Taxonomy" id="94328"/>
    <lineage>
        <taxon>Eukaryota</taxon>
        <taxon>Viridiplantae</taxon>
        <taxon>Streptophyta</taxon>
        <taxon>Embryophyta</taxon>
        <taxon>Tracheophyta</taxon>
        <taxon>Spermatophyta</taxon>
        <taxon>Magnoliopsida</taxon>
        <taxon>Liliopsida</taxon>
        <taxon>Zingiberales</taxon>
        <taxon>Zingiberaceae</taxon>
        <taxon>Zingiber</taxon>
    </lineage>
</organism>